<evidence type="ECO:0000313" key="2">
    <source>
        <dbReference type="Proteomes" id="UP001151002"/>
    </source>
</evidence>
<gene>
    <name evidence="1" type="ORF">OWR29_03130</name>
</gene>
<name>A0ABT4ATG1_9ACTN</name>
<keyword evidence="2" id="KW-1185">Reference proteome</keyword>
<organism evidence="1 2">
    <name type="scientific">Paractinoplanes pyxinae</name>
    <dbReference type="NCBI Taxonomy" id="2997416"/>
    <lineage>
        <taxon>Bacteria</taxon>
        <taxon>Bacillati</taxon>
        <taxon>Actinomycetota</taxon>
        <taxon>Actinomycetes</taxon>
        <taxon>Micromonosporales</taxon>
        <taxon>Micromonosporaceae</taxon>
        <taxon>Paractinoplanes</taxon>
    </lineage>
</organism>
<protein>
    <submittedName>
        <fullName evidence="1">Uncharacterized protein</fullName>
    </submittedName>
</protein>
<accession>A0ABT4ATG1</accession>
<dbReference type="RefSeq" id="WP_267560770.1">
    <property type="nucleotide sequence ID" value="NZ_JAPNTZ010000001.1"/>
</dbReference>
<proteinExistence type="predicted"/>
<evidence type="ECO:0000313" key="1">
    <source>
        <dbReference type="EMBL" id="MCY1136975.1"/>
    </source>
</evidence>
<reference evidence="1" key="1">
    <citation type="submission" date="2022-11" db="EMBL/GenBank/DDBJ databases">
        <authorList>
            <person name="Somphong A."/>
            <person name="Phongsopitanun W."/>
        </authorList>
    </citation>
    <scope>NUCLEOTIDE SEQUENCE</scope>
    <source>
        <strain evidence="1">Pm04-4</strain>
    </source>
</reference>
<dbReference type="EMBL" id="JAPNTZ010000001">
    <property type="protein sequence ID" value="MCY1136975.1"/>
    <property type="molecule type" value="Genomic_DNA"/>
</dbReference>
<dbReference type="Proteomes" id="UP001151002">
    <property type="component" value="Unassembled WGS sequence"/>
</dbReference>
<sequence length="210" mass="22928">MTTFFGLRKVWLDPGPGIAMVQAHYTWSPRDVTPDWADAEQVVLAPQGGPLRTAVLEVPRLDPGFALHHFFFVVGADDRAASPVFTEDIVSAEVTYTDHAGADSPDSGSPGLLTSVGLVWSEVEPSVPNYTSTTMDGLPFETMGDTPGEGSLYEFVRAQPLPHVFRGRVWGVRGSRIRYAFHLVRSGRPDPADNSESWDDNDGAGWIIEL</sequence>
<comment type="caution">
    <text evidence="1">The sequence shown here is derived from an EMBL/GenBank/DDBJ whole genome shotgun (WGS) entry which is preliminary data.</text>
</comment>